<accession>A0ABS0ZG99</accession>
<dbReference type="InterPro" id="IPR011013">
    <property type="entry name" value="Gal_mutarotase_sf_dom"/>
</dbReference>
<evidence type="ECO:0000256" key="6">
    <source>
        <dbReference type="ARBA" id="ARBA00023235"/>
    </source>
</evidence>
<evidence type="ECO:0000313" key="9">
    <source>
        <dbReference type="EMBL" id="MBJ8325077.1"/>
    </source>
</evidence>
<dbReference type="InterPro" id="IPR014718">
    <property type="entry name" value="GH-type_carb-bd"/>
</dbReference>
<name>A0ABS0ZG99_9STRE</name>
<dbReference type="Proteomes" id="UP000653045">
    <property type="component" value="Unassembled WGS sequence"/>
</dbReference>
<dbReference type="CDD" id="cd09019">
    <property type="entry name" value="galactose_mutarotase_like"/>
    <property type="match status" value="1"/>
</dbReference>
<evidence type="ECO:0000256" key="2">
    <source>
        <dbReference type="ARBA" id="ARBA00005028"/>
    </source>
</evidence>
<dbReference type="InterPro" id="IPR018052">
    <property type="entry name" value="Ald1_epimerase_CS"/>
</dbReference>
<dbReference type="PIRSF" id="PIRSF005096">
    <property type="entry name" value="GALM"/>
    <property type="match status" value="1"/>
</dbReference>
<keyword evidence="6 8" id="KW-0413">Isomerase</keyword>
<protein>
    <recommendedName>
        <fullName evidence="5 8">Aldose 1-epimerase</fullName>
        <ecNumber evidence="4 8">5.1.3.3</ecNumber>
    </recommendedName>
</protein>
<dbReference type="SUPFAM" id="SSF74650">
    <property type="entry name" value="Galactose mutarotase-like"/>
    <property type="match status" value="1"/>
</dbReference>
<evidence type="ECO:0000256" key="3">
    <source>
        <dbReference type="ARBA" id="ARBA00006206"/>
    </source>
</evidence>
<evidence type="ECO:0000313" key="10">
    <source>
        <dbReference type="Proteomes" id="UP000653045"/>
    </source>
</evidence>
<evidence type="ECO:0000256" key="1">
    <source>
        <dbReference type="ARBA" id="ARBA00001614"/>
    </source>
</evidence>
<comment type="catalytic activity">
    <reaction evidence="1 8">
        <text>alpha-D-glucose = beta-D-glucose</text>
        <dbReference type="Rhea" id="RHEA:10264"/>
        <dbReference type="ChEBI" id="CHEBI:15903"/>
        <dbReference type="ChEBI" id="CHEBI:17925"/>
        <dbReference type="EC" id="5.1.3.3"/>
    </reaction>
</comment>
<dbReference type="Gene3D" id="2.70.98.10">
    <property type="match status" value="1"/>
</dbReference>
<evidence type="ECO:0000256" key="4">
    <source>
        <dbReference type="ARBA" id="ARBA00013185"/>
    </source>
</evidence>
<dbReference type="InterPro" id="IPR008183">
    <property type="entry name" value="Aldose_1/G6P_1-epimerase"/>
</dbReference>
<dbReference type="EC" id="5.1.3.3" evidence="4 8"/>
<comment type="pathway">
    <text evidence="2 8">Carbohydrate metabolism; hexose metabolism.</text>
</comment>
<dbReference type="PANTHER" id="PTHR10091">
    <property type="entry name" value="ALDOSE-1-EPIMERASE"/>
    <property type="match status" value="1"/>
</dbReference>
<dbReference type="InterPro" id="IPR015443">
    <property type="entry name" value="Aldose_1-epimerase"/>
</dbReference>
<dbReference type="InterPro" id="IPR047215">
    <property type="entry name" value="Galactose_mutarotase-like"/>
</dbReference>
<gene>
    <name evidence="9" type="ORF">JHK62_00075</name>
</gene>
<comment type="caution">
    <text evidence="9">The sequence shown here is derived from an EMBL/GenBank/DDBJ whole genome shotgun (WGS) entry which is preliminary data.</text>
</comment>
<dbReference type="RefSeq" id="WP_199574653.1">
    <property type="nucleotide sequence ID" value="NZ_JAENBO010000001.1"/>
</dbReference>
<dbReference type="Pfam" id="PF01263">
    <property type="entry name" value="Aldose_epim"/>
    <property type="match status" value="1"/>
</dbReference>
<proteinExistence type="inferred from homology"/>
<evidence type="ECO:0000256" key="5">
    <source>
        <dbReference type="ARBA" id="ARBA00014165"/>
    </source>
</evidence>
<evidence type="ECO:0000256" key="7">
    <source>
        <dbReference type="ARBA" id="ARBA00023277"/>
    </source>
</evidence>
<reference evidence="9 10" key="1">
    <citation type="journal article" date="2021" name="Int. J. Syst. Evol. Microbiol.">
        <title>Streptococcus vicugnae sp. nov., isolated from faeces of alpacas (Vicugna pacos) and cattle (Bos taurus), Streptococcus zalophi sp. nov., and Streptococcus pacificus sp. nov., isolated from respiratory tract of California sea lions (Zalophus californianus).</title>
        <authorList>
            <person name="Volokhov D.V."/>
            <person name="Zagorodnyaya T.A."/>
            <person name="Shen Z."/>
            <person name="Blom J."/>
            <person name="Furtak V.A."/>
            <person name="Eisenberg T."/>
            <person name="Fan P."/>
            <person name="Jeong K.C."/>
            <person name="Gao Y."/>
            <person name="Zhang S."/>
            <person name="Amselle M."/>
        </authorList>
    </citation>
    <scope>NUCLEOTIDE SEQUENCE [LARGE SCALE GENOMIC DNA]</scope>
    <source>
        <strain evidence="9 10">CSL7591</strain>
    </source>
</reference>
<dbReference type="PANTHER" id="PTHR10091:SF0">
    <property type="entry name" value="GALACTOSE MUTAROTASE"/>
    <property type="match status" value="1"/>
</dbReference>
<evidence type="ECO:0000256" key="8">
    <source>
        <dbReference type="PIRNR" id="PIRNR005096"/>
    </source>
</evidence>
<organism evidence="9 10">
    <name type="scientific">Streptococcus pacificus</name>
    <dbReference type="NCBI Taxonomy" id="2740577"/>
    <lineage>
        <taxon>Bacteria</taxon>
        <taxon>Bacillati</taxon>
        <taxon>Bacillota</taxon>
        <taxon>Bacilli</taxon>
        <taxon>Lactobacillales</taxon>
        <taxon>Streptococcaceae</taxon>
        <taxon>Streptococcus</taxon>
    </lineage>
</organism>
<dbReference type="PROSITE" id="PS00545">
    <property type="entry name" value="ALDOSE_1_EPIMERASE"/>
    <property type="match status" value="1"/>
</dbReference>
<keyword evidence="10" id="KW-1185">Reference proteome</keyword>
<dbReference type="EMBL" id="JAENBO010000001">
    <property type="protein sequence ID" value="MBJ8325077.1"/>
    <property type="molecule type" value="Genomic_DNA"/>
</dbReference>
<comment type="similarity">
    <text evidence="3 8">Belongs to the aldose epimerase family.</text>
</comment>
<keyword evidence="7 8" id="KW-0119">Carbohydrate metabolism</keyword>
<sequence length="343" mass="38101">MEILTKVIETIADKEVTQIRLINDNGIEAHLITLGATWQAFLVPQADGSKKNIVLGFDTPSHYNQNGIAAGQSIGRVAGRIHKGQFTISGKDYQVAQNNNGNALHGGPNGFNRQHWDYELVQNNDTIGVKFTYHAKETVDGFPGDMTVTAFYQLDNKNKLTVSYTASDVTKDTLFNPTNHVYFNLSDKQDLSSHELQIQADQVLESDDTLIPTGIKKEVVNTPYDFRNFKPIIPAIEATGGIDDAFLVSSKDNQPIAVLRDKESRDTVSIYSDRNALVVYTFNFPEDNVYFARDNGLENKKHEGVAMEAQTLPDAINHPDFGDTIIKKGDTQTHTITFAYTKA</sequence>